<feature type="domain" description="IrrE N-terminal-like" evidence="1">
    <location>
        <begin position="12"/>
        <end position="118"/>
    </location>
</feature>
<comment type="caution">
    <text evidence="2">The sequence shown here is derived from an EMBL/GenBank/DDBJ whole genome shotgun (WGS) entry which is preliminary data.</text>
</comment>
<evidence type="ECO:0000313" key="3">
    <source>
        <dbReference type="Proteomes" id="UP000186666"/>
    </source>
</evidence>
<keyword evidence="3" id="KW-1185">Reference proteome</keyword>
<dbReference type="EMBL" id="FTNK01000003">
    <property type="protein sequence ID" value="SIQ67584.1"/>
    <property type="molecule type" value="Genomic_DNA"/>
</dbReference>
<name>A0ABY1JS39_9BACL</name>
<evidence type="ECO:0000259" key="1">
    <source>
        <dbReference type="Pfam" id="PF06114"/>
    </source>
</evidence>
<dbReference type="InterPro" id="IPR010359">
    <property type="entry name" value="IrrE_HExxH"/>
</dbReference>
<organism evidence="2 3">
    <name type="scientific">Paenibacillus macquariensis</name>
    <dbReference type="NCBI Taxonomy" id="948756"/>
    <lineage>
        <taxon>Bacteria</taxon>
        <taxon>Bacillati</taxon>
        <taxon>Bacillota</taxon>
        <taxon>Bacilli</taxon>
        <taxon>Bacillales</taxon>
        <taxon>Paenibacillaceae</taxon>
        <taxon>Paenibacillus</taxon>
    </lineage>
</organism>
<evidence type="ECO:0000313" key="2">
    <source>
        <dbReference type="EMBL" id="SIQ67584.1"/>
    </source>
</evidence>
<accession>A0ABY1JS39</accession>
<protein>
    <recommendedName>
        <fullName evidence="1">IrrE N-terminal-like domain-containing protein</fullName>
    </recommendedName>
</protein>
<gene>
    <name evidence="2" type="ORF">SAMN05421578_103309</name>
</gene>
<proteinExistence type="predicted"/>
<dbReference type="Pfam" id="PF06114">
    <property type="entry name" value="Peptidase_M78"/>
    <property type="match status" value="1"/>
</dbReference>
<sequence>MYDVLLQQADPVKVFEMTMPTSVKGLYTDGIIWINKNLSTLAAKRCVLAEELGHHHTSYGDILDQDNVSSVKQEKRAREWAYVELVPIKAFVEAHKLGIRNKYELADHIDVTEEFLDESIEFYQRKFGNCTTYNKKYIIYLEPLGVLELFE</sequence>
<reference evidence="2 3" key="1">
    <citation type="submission" date="2017-01" db="EMBL/GenBank/DDBJ databases">
        <authorList>
            <person name="Varghese N."/>
            <person name="Submissions S."/>
        </authorList>
    </citation>
    <scope>NUCLEOTIDE SEQUENCE [LARGE SCALE GENOMIC DNA]</scope>
    <source>
        <strain evidence="2 3">ATCC 23464</strain>
    </source>
</reference>
<dbReference type="Proteomes" id="UP000186666">
    <property type="component" value="Unassembled WGS sequence"/>
</dbReference>
<dbReference type="RefSeq" id="WP_326112169.1">
    <property type="nucleotide sequence ID" value="NZ_FTNK01000003.1"/>
</dbReference>